<dbReference type="Proteomes" id="UP000198761">
    <property type="component" value="Unassembled WGS sequence"/>
</dbReference>
<dbReference type="STRING" id="933059.SAMN04488103_11833"/>
<sequence length="134" mass="14439">MRYFTAIIHQDGGSAYGLTFPDLPGCFAAADSWDGIPAAATEAIDLWFEDMPDVVPASLEAIRHRPDVAEALASGAVLMPVPYIPADTAMERVNVSMERALLRAIDETAKARKMTRSSFLASAARRELVGTASR</sequence>
<keyword evidence="3" id="KW-1185">Reference proteome</keyword>
<evidence type="ECO:0000259" key="1">
    <source>
        <dbReference type="Pfam" id="PF15919"/>
    </source>
</evidence>
<evidence type="ECO:0000313" key="2">
    <source>
        <dbReference type="EMBL" id="SEO27606.1"/>
    </source>
</evidence>
<dbReference type="OrthoDB" id="9807959at2"/>
<gene>
    <name evidence="2" type="ORF">SAMN04488103_11833</name>
</gene>
<dbReference type="AlphaFoldDB" id="A0A1H8NDI2"/>
<accession>A0A1H8NDI2</accession>
<protein>
    <submittedName>
        <fullName evidence="2">Predicted nuclease of the RNAse H fold, HicB family</fullName>
    </submittedName>
</protein>
<evidence type="ECO:0000313" key="3">
    <source>
        <dbReference type="Proteomes" id="UP000198761"/>
    </source>
</evidence>
<dbReference type="EMBL" id="FOCE01000018">
    <property type="protein sequence ID" value="SEO27606.1"/>
    <property type="molecule type" value="Genomic_DNA"/>
</dbReference>
<dbReference type="CDD" id="cd22231">
    <property type="entry name" value="RHH_NikR_HicB-like"/>
    <property type="match status" value="1"/>
</dbReference>
<dbReference type="Pfam" id="PF15919">
    <property type="entry name" value="HicB_lk_antitox"/>
    <property type="match status" value="1"/>
</dbReference>
<reference evidence="2 3" key="1">
    <citation type="submission" date="2016-10" db="EMBL/GenBank/DDBJ databases">
        <authorList>
            <person name="de Groot N.N."/>
        </authorList>
    </citation>
    <scope>NUCLEOTIDE SEQUENCE [LARGE SCALE GENOMIC DNA]</scope>
    <source>
        <strain evidence="2 3">DSM 3857</strain>
    </source>
</reference>
<dbReference type="Gene3D" id="3.30.160.250">
    <property type="match status" value="1"/>
</dbReference>
<dbReference type="SUPFAM" id="SSF143100">
    <property type="entry name" value="TTHA1013/TTHA0281-like"/>
    <property type="match status" value="1"/>
</dbReference>
<proteinExistence type="predicted"/>
<name>A0A1H8NDI2_9RHOB</name>
<dbReference type="RefSeq" id="WP_091303636.1">
    <property type="nucleotide sequence ID" value="NZ_FOCE01000018.1"/>
</dbReference>
<dbReference type="InterPro" id="IPR035069">
    <property type="entry name" value="TTHA1013/TTHA0281-like"/>
</dbReference>
<organism evidence="2 3">
    <name type="scientific">Gemmobacter aquatilis</name>
    <dbReference type="NCBI Taxonomy" id="933059"/>
    <lineage>
        <taxon>Bacteria</taxon>
        <taxon>Pseudomonadati</taxon>
        <taxon>Pseudomonadota</taxon>
        <taxon>Alphaproteobacteria</taxon>
        <taxon>Rhodobacterales</taxon>
        <taxon>Paracoccaceae</taxon>
        <taxon>Gemmobacter</taxon>
    </lineage>
</organism>
<feature type="domain" description="HicB-like antitoxin of toxin-antitoxin system" evidence="1">
    <location>
        <begin position="4"/>
        <end position="124"/>
    </location>
</feature>
<dbReference type="InterPro" id="IPR031807">
    <property type="entry name" value="HicB-like"/>
</dbReference>